<dbReference type="Pfam" id="PF10986">
    <property type="entry name" value="ZrgA"/>
    <property type="match status" value="1"/>
</dbReference>
<sequence>MLKVLLFSLMAMAHSDHAAHNQAAHVHGAGKVSLAFDGKKGKLEFHAPAESIYGFEHAAKSKKDKQKKDEALAKLGEKMAEMVVLDPSLKCEIKLDMYEVIEKKNHSDVEGEFNISCEAPVAGSTMTFNFQKVFPRLKKVQVEVLADQVQKSLEVGKNGETLELK</sequence>
<keyword evidence="1" id="KW-0732">Signal</keyword>
<proteinExistence type="predicted"/>
<dbReference type="OrthoDB" id="5294469at2"/>
<dbReference type="AlphaFoldDB" id="A0A1Z3NAG2"/>
<protein>
    <recommendedName>
        <fullName evidence="4">DUF2796 domain-containing protein</fullName>
    </recommendedName>
</protein>
<dbReference type="Proteomes" id="UP000197003">
    <property type="component" value="Chromosome"/>
</dbReference>
<name>A0A1Z3NAG2_BDEBC</name>
<dbReference type="EMBL" id="CP020946">
    <property type="protein sequence ID" value="ASD64439.1"/>
    <property type="molecule type" value="Genomic_DNA"/>
</dbReference>
<dbReference type="RefSeq" id="WP_088565909.1">
    <property type="nucleotide sequence ID" value="NZ_CP020946.1"/>
</dbReference>
<accession>A0A1Z3NAG2</accession>
<evidence type="ECO:0000313" key="2">
    <source>
        <dbReference type="EMBL" id="ASD64439.1"/>
    </source>
</evidence>
<feature type="signal peptide" evidence="1">
    <location>
        <begin position="1"/>
        <end position="18"/>
    </location>
</feature>
<evidence type="ECO:0008006" key="4">
    <source>
        <dbReference type="Google" id="ProtNLM"/>
    </source>
</evidence>
<feature type="chain" id="PRO_5012599624" description="DUF2796 domain-containing protein" evidence="1">
    <location>
        <begin position="19"/>
        <end position="165"/>
    </location>
</feature>
<dbReference type="InterPro" id="IPR021253">
    <property type="entry name" value="ZrgA-like"/>
</dbReference>
<gene>
    <name evidence="2" type="ORF">B9G79_13115</name>
</gene>
<organism evidence="2 3">
    <name type="scientific">Bdellovibrio bacteriovorus</name>
    <dbReference type="NCBI Taxonomy" id="959"/>
    <lineage>
        <taxon>Bacteria</taxon>
        <taxon>Pseudomonadati</taxon>
        <taxon>Bdellovibrionota</taxon>
        <taxon>Bdellovibrionia</taxon>
        <taxon>Bdellovibrionales</taxon>
        <taxon>Pseudobdellovibrionaceae</taxon>
        <taxon>Bdellovibrio</taxon>
    </lineage>
</organism>
<evidence type="ECO:0000313" key="3">
    <source>
        <dbReference type="Proteomes" id="UP000197003"/>
    </source>
</evidence>
<evidence type="ECO:0000256" key="1">
    <source>
        <dbReference type="SAM" id="SignalP"/>
    </source>
</evidence>
<reference evidence="2 3" key="1">
    <citation type="submission" date="2017-04" db="EMBL/GenBank/DDBJ databases">
        <title>Whole genome sequence of Bdellovibrio bacteriovorus strain SSB218315.</title>
        <authorList>
            <person name="Oyedara O."/>
            <person name="Rodriguez-Perez M.A."/>
        </authorList>
    </citation>
    <scope>NUCLEOTIDE SEQUENCE [LARGE SCALE GENOMIC DNA]</scope>
    <source>
        <strain evidence="2 3">SSB218315</strain>
    </source>
</reference>